<evidence type="ECO:0000313" key="10">
    <source>
        <dbReference type="EMBL" id="KOB76384.1"/>
    </source>
</evidence>
<feature type="coiled-coil region" evidence="8">
    <location>
        <begin position="160"/>
        <end position="236"/>
    </location>
</feature>
<reference evidence="10 11" key="1">
    <citation type="journal article" date="2015" name="Genome Biol. Evol.">
        <title>The genome of winter moth (Operophtera brumata) provides a genomic perspective on sexual dimorphism and phenology.</title>
        <authorList>
            <person name="Derks M.F."/>
            <person name="Smit S."/>
            <person name="Salis L."/>
            <person name="Schijlen E."/>
            <person name="Bossers A."/>
            <person name="Mateman C."/>
            <person name="Pijl A.S."/>
            <person name="de Ridder D."/>
            <person name="Groenen M.A."/>
            <person name="Visser M.E."/>
            <person name="Megens H.J."/>
        </authorList>
    </citation>
    <scope>NUCLEOTIDE SEQUENCE [LARGE SCALE GENOMIC DNA]</scope>
    <source>
        <strain evidence="10">WM2013NL</strain>
        <tissue evidence="10">Head and thorax</tissue>
    </source>
</reference>
<evidence type="ECO:0000313" key="11">
    <source>
        <dbReference type="Proteomes" id="UP000037510"/>
    </source>
</evidence>
<evidence type="ECO:0000256" key="6">
    <source>
        <dbReference type="ARBA" id="ARBA00023212"/>
    </source>
</evidence>
<feature type="coiled-coil region" evidence="8">
    <location>
        <begin position="1486"/>
        <end position="1609"/>
    </location>
</feature>
<evidence type="ECO:0000256" key="5">
    <source>
        <dbReference type="ARBA" id="ARBA00023054"/>
    </source>
</evidence>
<dbReference type="GO" id="GO:0034451">
    <property type="term" value="C:centriolar satellite"/>
    <property type="evidence" value="ECO:0007669"/>
    <property type="project" value="TreeGrafter"/>
</dbReference>
<dbReference type="STRING" id="104452.A0A0L7LM02"/>
<feature type="coiled-coil region" evidence="8">
    <location>
        <begin position="262"/>
        <end position="322"/>
    </location>
</feature>
<comment type="subcellular location">
    <subcellularLocation>
        <location evidence="1">Cytoplasm</location>
        <location evidence="1">Cytoskeleton</location>
        <location evidence="1">Cilium basal body</location>
    </subcellularLocation>
    <subcellularLocation>
        <location evidence="2">Cytoplasm</location>
        <location evidence="2">Cytoskeleton</location>
        <location evidence="2">Microtubule organizing center</location>
        <location evidence="2">Centrosome</location>
    </subcellularLocation>
</comment>
<keyword evidence="5 8" id="KW-0175">Coiled coil</keyword>
<name>A0A0L7LM02_OPEBR</name>
<keyword evidence="3" id="KW-0963">Cytoplasm</keyword>
<feature type="coiled-coil region" evidence="8">
    <location>
        <begin position="361"/>
        <end position="498"/>
    </location>
</feature>
<evidence type="ECO:0000256" key="7">
    <source>
        <dbReference type="ARBA" id="ARBA00023273"/>
    </source>
</evidence>
<evidence type="ECO:0000256" key="2">
    <source>
        <dbReference type="ARBA" id="ARBA00004300"/>
    </source>
</evidence>
<dbReference type="PANTHER" id="PTHR18879:SF20">
    <property type="entry name" value="CENTROSOMAL PROTEIN OF 290 KDA"/>
    <property type="match status" value="1"/>
</dbReference>
<proteinExistence type="predicted"/>
<evidence type="ECO:0000256" key="4">
    <source>
        <dbReference type="ARBA" id="ARBA00022794"/>
    </source>
</evidence>
<sequence length="1794" mass="206156">MVDTDWREILSFSQRELGQADKDKLCDSLSWMEADDIELNFSDLKILFRLAQDILKYKSEQLQTVNRKVGKKKTKSQHTESPASTDGFVATKDHQEELIKVNKEILEQIYIDIAELESKKNKLEGDRMNKEDSDSSRDALSEMNAVVTLENEVVMKNRHLRKLLTDVKILEEENIKFKEKTSILKDKLTEATQLIDNLTEQLLQMSNEGTHLKDILGKSEQAKAELSCEIGALRQELFKKDYIRENVYEEIKSKVQHWKNIARTKNSELEVLSIENEKLKDELTRSSKSSSPKKSNAKELKIQELQDKLTEASNEIDQSANLILILRTENSRLKGIIEETQDNSILEDKNESDEGKERILINKLKKKVKNLTVSLQGTEEMVAVRERELAEVASELQLIQSNEGINALLDGLKNKKRELKVKDEGIKSLVQDINRFSQQVNDLQIENEALRQKFNIPADETIDTEGIVKKYHDLENSNSQMCKEIRRLENKLVNIELANRRYIVINTKLTKLLNSLGYNKHELKDAMQETESDDNMPKDGGGESLWIASNQVLSAVQKETEETIDAIEAETKAIMEENEGLRKGLQEILDFLKDNSATSSGILALECPSLEALLRSMEARHMAGWFAPHMSTIMELRAALGGKDALLTALHQARKETFDVLSQLTKETQKSLELERKLQDLESTNKKKQKNGDIPNATSVGEFGSWIADKDQNNIDVRDEIQVEEMINKGNSIYEGQLKKGLEYFHQKFKQLYDKITLMAVQAADDQNMWSLQEEQYKAQIENLKGKVQQQEDEDMSENSAGLVSDLSPICLQRKCTFLEDSYKYIRTLNENIKNENLESKKELVSLSSEYEIKIQRLIISIANLTDKLRSSIPIELFWKLYRTLNENFTKYRKVIEGSLNAKCESVGLIGRLEKDKLEIINSFQRVVNEAAKNDNTSTDNLLSNIEESVLKKQLQQLCLELDAKNKEILYLESRNTELQETQSRIIDSSLASLTKQDLELMKGQLQTLAEENKILKDKSQHIGSQLDIALLQLQENQQRQMSNDMEVNILRHQILDLQSTSDNKAIVARLSGEVLVAHLQVTESYKKIERLNSSLNKERELRIEAEEMLKARQKIFDVYSFRYESKFRFIFEVMHVLRQQYQGSIPLTSIENYLNKMEDTTRESKVVNEKLQEIEDIRFNLMTKHSVLDQILDISRNKCIDEGDNRKNSDGEISIYNLELEDIQSDDDSTSRKSKTITLPKPQVLKPLQLDKTNISSKTDMKKSMQVNAPVETSTIPDTKLKVANVQVQTMTHEHQLKQAAVQTVEDKAVAGLKQNILLLNKTIEKQSKELAEAFSLVQQRTKENLVLSTEKVNMEASIQTLKSNNNYKEKLNEKLQIDIDEIRNELDNFKTNQKAESNKKRDAANNENESLLLALQQLENDKNVISVQYKELLNNEREEYSNTIKDLNVKNMELQSKLDRKGSDSNGINTEALKEVVGKYTMKIVELEDKCFKLQSELDECKSELTTYQSEVDRWKDLATERLIKMEQLNGQLGERHHQEVESYKAENQHWLSQLNDTQREHMELRSRLTEQKAVYVKQLAEKDGHIEQMRSVINNLKTQVMNLQTMISVNDPSFDLSAIVEVDESSDAMSQHGSDRLEIKAQQAAERWQARFEEKCQEVKKLEHCLNLSKSAVSSQLSIEKQESEATEKTQRPIACANCMNAPFLSNQALLERVEAQQRRIAALEVAEKGNELLVSEYERSLAEITSLRGQVLKLESTLLESQIRTPLKENKDSQPELDYWKKSCKHLVRI</sequence>
<feature type="coiled-coil region" evidence="8">
    <location>
        <begin position="1151"/>
        <end position="1178"/>
    </location>
</feature>
<keyword evidence="4" id="KW-0970">Cilium biogenesis/degradation</keyword>
<gene>
    <name evidence="10" type="ORF">OBRU01_05837</name>
</gene>
<dbReference type="InterPro" id="IPR026201">
    <property type="entry name" value="Cep290"/>
</dbReference>
<dbReference type="Proteomes" id="UP000037510">
    <property type="component" value="Unassembled WGS sequence"/>
</dbReference>
<keyword evidence="11" id="KW-1185">Reference proteome</keyword>
<keyword evidence="7" id="KW-0966">Cell projection</keyword>
<comment type="caution">
    <text evidence="10">The sequence shown here is derived from an EMBL/GenBank/DDBJ whole genome shotgun (WGS) entry which is preliminary data.</text>
</comment>
<dbReference type="PANTHER" id="PTHR18879">
    <property type="entry name" value="CENTROSOMAL PROTEIN OF 290 KDA"/>
    <property type="match status" value="1"/>
</dbReference>
<dbReference type="GO" id="GO:1905515">
    <property type="term" value="P:non-motile cilium assembly"/>
    <property type="evidence" value="ECO:0007669"/>
    <property type="project" value="TreeGrafter"/>
</dbReference>
<feature type="coiled-coil region" evidence="8">
    <location>
        <begin position="962"/>
        <end position="1019"/>
    </location>
</feature>
<keyword evidence="6" id="KW-0206">Cytoskeleton</keyword>
<feature type="coiled-coil region" evidence="8">
    <location>
        <begin position="1367"/>
        <end position="1459"/>
    </location>
</feature>
<evidence type="ECO:0000256" key="9">
    <source>
        <dbReference type="SAM" id="MobiDB-lite"/>
    </source>
</evidence>
<protein>
    <submittedName>
        <fullName evidence="10">Uncharacterized protein</fullName>
    </submittedName>
</protein>
<evidence type="ECO:0000256" key="8">
    <source>
        <dbReference type="SAM" id="Coils"/>
    </source>
</evidence>
<organism evidence="10 11">
    <name type="scientific">Operophtera brumata</name>
    <name type="common">Winter moth</name>
    <name type="synonym">Phalaena brumata</name>
    <dbReference type="NCBI Taxonomy" id="104452"/>
    <lineage>
        <taxon>Eukaryota</taxon>
        <taxon>Metazoa</taxon>
        <taxon>Ecdysozoa</taxon>
        <taxon>Arthropoda</taxon>
        <taxon>Hexapoda</taxon>
        <taxon>Insecta</taxon>
        <taxon>Pterygota</taxon>
        <taxon>Neoptera</taxon>
        <taxon>Endopterygota</taxon>
        <taxon>Lepidoptera</taxon>
        <taxon>Glossata</taxon>
        <taxon>Ditrysia</taxon>
        <taxon>Geometroidea</taxon>
        <taxon>Geometridae</taxon>
        <taxon>Larentiinae</taxon>
        <taxon>Operophtera</taxon>
    </lineage>
</organism>
<feature type="coiled-coil region" evidence="8">
    <location>
        <begin position="664"/>
        <end position="691"/>
    </location>
</feature>
<dbReference type="GO" id="GO:1905349">
    <property type="term" value="P:ciliary transition zone assembly"/>
    <property type="evidence" value="ECO:0007669"/>
    <property type="project" value="TreeGrafter"/>
</dbReference>
<accession>A0A0L7LM02</accession>
<dbReference type="GO" id="GO:0035869">
    <property type="term" value="C:ciliary transition zone"/>
    <property type="evidence" value="ECO:0007669"/>
    <property type="project" value="TreeGrafter"/>
</dbReference>
<evidence type="ECO:0000256" key="1">
    <source>
        <dbReference type="ARBA" id="ARBA00004120"/>
    </source>
</evidence>
<feature type="coiled-coil region" evidence="8">
    <location>
        <begin position="106"/>
        <end position="133"/>
    </location>
</feature>
<dbReference type="EMBL" id="JTDY01000637">
    <property type="protein sequence ID" value="KOB76384.1"/>
    <property type="molecule type" value="Genomic_DNA"/>
</dbReference>
<feature type="region of interest" description="Disordered" evidence="9">
    <location>
        <begin position="66"/>
        <end position="87"/>
    </location>
</feature>
<evidence type="ECO:0000256" key="3">
    <source>
        <dbReference type="ARBA" id="ARBA00022490"/>
    </source>
</evidence>
<dbReference type="GO" id="GO:0097711">
    <property type="term" value="P:ciliary basal body-plasma membrane docking"/>
    <property type="evidence" value="ECO:0007669"/>
    <property type="project" value="TreeGrafter"/>
</dbReference>